<organism evidence="1 2">
    <name type="scientific">Melia azedarach</name>
    <name type="common">Chinaberry tree</name>
    <dbReference type="NCBI Taxonomy" id="155640"/>
    <lineage>
        <taxon>Eukaryota</taxon>
        <taxon>Viridiplantae</taxon>
        <taxon>Streptophyta</taxon>
        <taxon>Embryophyta</taxon>
        <taxon>Tracheophyta</taxon>
        <taxon>Spermatophyta</taxon>
        <taxon>Magnoliopsida</taxon>
        <taxon>eudicotyledons</taxon>
        <taxon>Gunneridae</taxon>
        <taxon>Pentapetalae</taxon>
        <taxon>rosids</taxon>
        <taxon>malvids</taxon>
        <taxon>Sapindales</taxon>
        <taxon>Meliaceae</taxon>
        <taxon>Melia</taxon>
    </lineage>
</organism>
<protein>
    <submittedName>
        <fullName evidence="1">Uncharacterized protein</fullName>
    </submittedName>
</protein>
<dbReference type="Proteomes" id="UP001164539">
    <property type="component" value="Chromosome 10"/>
</dbReference>
<gene>
    <name evidence="1" type="ORF">OWV82_019443</name>
</gene>
<sequence length="93" mass="10824">MFYINAVPNGTGILQNCRRLLKSAVYYKVLVYVLEFAVLQYSSSNPLVRWILREEKRLKSCAHHVVLPTTQAQQSFIMFSVQFFFPHLIIMVA</sequence>
<comment type="caution">
    <text evidence="1">The sequence shown here is derived from an EMBL/GenBank/DDBJ whole genome shotgun (WGS) entry which is preliminary data.</text>
</comment>
<reference evidence="1 2" key="1">
    <citation type="journal article" date="2023" name="Science">
        <title>Complex scaffold remodeling in plant triterpene biosynthesis.</title>
        <authorList>
            <person name="De La Pena R."/>
            <person name="Hodgson H."/>
            <person name="Liu J.C."/>
            <person name="Stephenson M.J."/>
            <person name="Martin A.C."/>
            <person name="Owen C."/>
            <person name="Harkess A."/>
            <person name="Leebens-Mack J."/>
            <person name="Jimenez L.E."/>
            <person name="Osbourn A."/>
            <person name="Sattely E.S."/>
        </authorList>
    </citation>
    <scope>NUCLEOTIDE SEQUENCE [LARGE SCALE GENOMIC DNA]</scope>
    <source>
        <strain evidence="2">cv. JPN11</strain>
        <tissue evidence="1">Leaf</tissue>
    </source>
</reference>
<accession>A0ACC1XE84</accession>
<dbReference type="EMBL" id="CM051403">
    <property type="protein sequence ID" value="KAJ4709689.1"/>
    <property type="molecule type" value="Genomic_DNA"/>
</dbReference>
<keyword evidence="2" id="KW-1185">Reference proteome</keyword>
<evidence type="ECO:0000313" key="2">
    <source>
        <dbReference type="Proteomes" id="UP001164539"/>
    </source>
</evidence>
<name>A0ACC1XE84_MELAZ</name>
<evidence type="ECO:0000313" key="1">
    <source>
        <dbReference type="EMBL" id="KAJ4709689.1"/>
    </source>
</evidence>
<proteinExistence type="predicted"/>